<protein>
    <recommendedName>
        <fullName evidence="3">DUF3144 domain-containing protein</fullName>
    </recommendedName>
</protein>
<evidence type="ECO:0000313" key="1">
    <source>
        <dbReference type="EMBL" id="MBB3101989.1"/>
    </source>
</evidence>
<dbReference type="RefSeq" id="WP_183164955.1">
    <property type="nucleotide sequence ID" value="NZ_JACHXI010000001.1"/>
</dbReference>
<dbReference type="Gene3D" id="1.10.287.3020">
    <property type="match status" value="1"/>
</dbReference>
<dbReference type="EMBL" id="JACHXI010000001">
    <property type="protein sequence ID" value="MBB3101989.1"/>
    <property type="molecule type" value="Genomic_DNA"/>
</dbReference>
<organism evidence="1 2">
    <name type="scientific">Azomonas macrocytogenes</name>
    <name type="common">Azotobacter macrocytogenes</name>
    <dbReference type="NCBI Taxonomy" id="69962"/>
    <lineage>
        <taxon>Bacteria</taxon>
        <taxon>Pseudomonadati</taxon>
        <taxon>Pseudomonadota</taxon>
        <taxon>Gammaproteobacteria</taxon>
        <taxon>Pseudomonadales</taxon>
        <taxon>Pseudomonadaceae</taxon>
        <taxon>Azomonas</taxon>
    </lineage>
</organism>
<sequence>MSDNQDNTIIFNMADEFIEIANRLVGNEKKDLGHVSTAFRYAAARFSVHEASCKFNDLPNEQEKLQKWYTNQFDAMLQENFEDHIERLGQNFIVEMSGD</sequence>
<gene>
    <name evidence="1" type="ORF">FHR87_000349</name>
</gene>
<proteinExistence type="predicted"/>
<dbReference type="Proteomes" id="UP000549250">
    <property type="component" value="Unassembled WGS sequence"/>
</dbReference>
<accession>A0A839SZ81</accession>
<evidence type="ECO:0008006" key="3">
    <source>
        <dbReference type="Google" id="ProtNLM"/>
    </source>
</evidence>
<reference evidence="1 2" key="1">
    <citation type="submission" date="2020-08" db="EMBL/GenBank/DDBJ databases">
        <title>Genomic Encyclopedia of Type Strains, Phase III (KMG-III): the genomes of soil and plant-associated and newly described type strains.</title>
        <authorList>
            <person name="Whitman W."/>
        </authorList>
    </citation>
    <scope>NUCLEOTIDE SEQUENCE [LARGE SCALE GENOMIC DNA]</scope>
    <source>
        <strain evidence="1 2">CECT 4462</strain>
    </source>
</reference>
<dbReference type="InterPro" id="IPR021490">
    <property type="entry name" value="DUF3144"/>
</dbReference>
<name>A0A839SZ81_AZOMA</name>
<comment type="caution">
    <text evidence="1">The sequence shown here is derived from an EMBL/GenBank/DDBJ whole genome shotgun (WGS) entry which is preliminary data.</text>
</comment>
<keyword evidence="2" id="KW-1185">Reference proteome</keyword>
<dbReference type="Pfam" id="PF11342">
    <property type="entry name" value="DUF3144"/>
    <property type="match status" value="1"/>
</dbReference>
<dbReference type="AlphaFoldDB" id="A0A839SZ81"/>
<evidence type="ECO:0000313" key="2">
    <source>
        <dbReference type="Proteomes" id="UP000549250"/>
    </source>
</evidence>